<feature type="chain" id="PRO_5007881478" evidence="1">
    <location>
        <begin position="21"/>
        <end position="164"/>
    </location>
</feature>
<sequence length="164" mass="18591">MKLKALLLSALALSSMSASAYYNVQKKTWYSSAMGNYLKIESYFGCVNPYTMYESHRIKSISAGLYPGQPYQGNHYSWQFKVYSNNSDAYAPGNEFMVDTDYFTDSNNNYLNRTLPIINHRPYGVIQGIRQNLVGGPNMIEQFTLDLKCNKGNGGIIRPPIDLR</sequence>
<dbReference type="GeneID" id="57361288"/>
<evidence type="ECO:0000313" key="2">
    <source>
        <dbReference type="EMBL" id="KZN34830.1"/>
    </source>
</evidence>
<proteinExistence type="predicted"/>
<dbReference type="PATRIC" id="fig|1365250.3.peg.3478"/>
<dbReference type="EMBL" id="AUYB01000115">
    <property type="protein sequence ID" value="KZN34830.1"/>
    <property type="molecule type" value="Genomic_DNA"/>
</dbReference>
<gene>
    <name evidence="2" type="ORF">N475_18940</name>
</gene>
<dbReference type="AlphaFoldDB" id="A0A166VZA5"/>
<dbReference type="Proteomes" id="UP000076643">
    <property type="component" value="Unassembled WGS sequence"/>
</dbReference>
<reference evidence="2 3" key="1">
    <citation type="submission" date="2013-07" db="EMBL/GenBank/DDBJ databases">
        <title>Comparative Genomic and Metabolomic Analysis of Twelve Strains of Pseudoalteromonas luteoviolacea.</title>
        <authorList>
            <person name="Vynne N.G."/>
            <person name="Mansson M."/>
            <person name="Gram L."/>
        </authorList>
    </citation>
    <scope>NUCLEOTIDE SEQUENCE [LARGE SCALE GENOMIC DNA]</scope>
    <source>
        <strain evidence="2 3">DSM 6061</strain>
    </source>
</reference>
<feature type="signal peptide" evidence="1">
    <location>
        <begin position="1"/>
        <end position="20"/>
    </location>
</feature>
<keyword evidence="3" id="KW-1185">Reference proteome</keyword>
<organism evidence="2 3">
    <name type="scientific">Pseudoalteromonas luteoviolacea DSM 6061</name>
    <dbReference type="NCBI Taxonomy" id="1365250"/>
    <lineage>
        <taxon>Bacteria</taxon>
        <taxon>Pseudomonadati</taxon>
        <taxon>Pseudomonadota</taxon>
        <taxon>Gammaproteobacteria</taxon>
        <taxon>Alteromonadales</taxon>
        <taxon>Pseudoalteromonadaceae</taxon>
        <taxon>Pseudoalteromonas</taxon>
    </lineage>
</organism>
<name>A0A166VZA5_9GAMM</name>
<accession>A0A166VZA5</accession>
<dbReference type="RefSeq" id="WP_063355309.1">
    <property type="nucleotide sequence ID" value="NZ_AQHB01000020.1"/>
</dbReference>
<evidence type="ECO:0000313" key="3">
    <source>
        <dbReference type="Proteomes" id="UP000076643"/>
    </source>
</evidence>
<evidence type="ECO:0000256" key="1">
    <source>
        <dbReference type="SAM" id="SignalP"/>
    </source>
</evidence>
<protein>
    <submittedName>
        <fullName evidence="2">Uncharacterized protein</fullName>
    </submittedName>
</protein>
<keyword evidence="1" id="KW-0732">Signal</keyword>
<comment type="caution">
    <text evidence="2">The sequence shown here is derived from an EMBL/GenBank/DDBJ whole genome shotgun (WGS) entry which is preliminary data.</text>
</comment>